<evidence type="ECO:0000313" key="3">
    <source>
        <dbReference type="EMBL" id="KAF5319312.1"/>
    </source>
</evidence>
<dbReference type="OrthoDB" id="3053610at2759"/>
<feature type="transmembrane region" description="Helical" evidence="1">
    <location>
        <begin position="91"/>
        <end position="110"/>
    </location>
</feature>
<dbReference type="PANTHER" id="PTHR40465:SF1">
    <property type="entry name" value="DUF6534 DOMAIN-CONTAINING PROTEIN"/>
    <property type="match status" value="1"/>
</dbReference>
<dbReference type="InterPro" id="IPR045339">
    <property type="entry name" value="DUF6534"/>
</dbReference>
<reference evidence="3 4" key="1">
    <citation type="journal article" date="2020" name="ISME J.">
        <title>Uncovering the hidden diversity of litter-decomposition mechanisms in mushroom-forming fungi.</title>
        <authorList>
            <person name="Floudas D."/>
            <person name="Bentzer J."/>
            <person name="Ahren D."/>
            <person name="Johansson T."/>
            <person name="Persson P."/>
            <person name="Tunlid A."/>
        </authorList>
    </citation>
    <scope>NUCLEOTIDE SEQUENCE [LARGE SCALE GENOMIC DNA]</scope>
    <source>
        <strain evidence="3 4">CBS 101986</strain>
    </source>
</reference>
<feature type="transmembrane region" description="Helical" evidence="1">
    <location>
        <begin position="122"/>
        <end position="142"/>
    </location>
</feature>
<keyword evidence="1" id="KW-0472">Membrane</keyword>
<dbReference type="Proteomes" id="UP000567179">
    <property type="component" value="Unassembled WGS sequence"/>
</dbReference>
<organism evidence="3 4">
    <name type="scientific">Psilocybe cf. subviscida</name>
    <dbReference type="NCBI Taxonomy" id="2480587"/>
    <lineage>
        <taxon>Eukaryota</taxon>
        <taxon>Fungi</taxon>
        <taxon>Dikarya</taxon>
        <taxon>Basidiomycota</taxon>
        <taxon>Agaricomycotina</taxon>
        <taxon>Agaricomycetes</taxon>
        <taxon>Agaricomycetidae</taxon>
        <taxon>Agaricales</taxon>
        <taxon>Agaricineae</taxon>
        <taxon>Strophariaceae</taxon>
        <taxon>Psilocybe</taxon>
    </lineage>
</organism>
<keyword evidence="1" id="KW-0812">Transmembrane</keyword>
<name>A0A8H5BBU0_9AGAR</name>
<feature type="transmembrane region" description="Helical" evidence="1">
    <location>
        <begin position="162"/>
        <end position="179"/>
    </location>
</feature>
<keyword evidence="4" id="KW-1185">Reference proteome</keyword>
<dbReference type="PANTHER" id="PTHR40465">
    <property type="entry name" value="CHROMOSOME 1, WHOLE GENOME SHOTGUN SEQUENCE"/>
    <property type="match status" value="1"/>
</dbReference>
<proteinExistence type="predicted"/>
<feature type="transmembrane region" description="Helical" evidence="1">
    <location>
        <begin position="48"/>
        <end position="71"/>
    </location>
</feature>
<feature type="domain" description="DUF6534" evidence="2">
    <location>
        <begin position="164"/>
        <end position="251"/>
    </location>
</feature>
<comment type="caution">
    <text evidence="3">The sequence shown here is derived from an EMBL/GenBank/DDBJ whole genome shotgun (WGS) entry which is preliminary data.</text>
</comment>
<keyword evidence="1" id="KW-1133">Transmembrane helix</keyword>
<feature type="transmembrane region" description="Helical" evidence="1">
    <location>
        <begin position="16"/>
        <end position="36"/>
    </location>
</feature>
<protein>
    <recommendedName>
        <fullName evidence="2">DUF6534 domain-containing protein</fullName>
    </recommendedName>
</protein>
<evidence type="ECO:0000313" key="4">
    <source>
        <dbReference type="Proteomes" id="UP000567179"/>
    </source>
</evidence>
<dbReference type="EMBL" id="JAACJJ010000029">
    <property type="protein sequence ID" value="KAF5319312.1"/>
    <property type="molecule type" value="Genomic_DNA"/>
</dbReference>
<sequence length="311" mass="34422">MASPLDSTYGAWLVCIWLQTLLQGCGMLQVWLYFLWYKNDHRGIKAMVLVLLLIETFQSVTFFQVTYEYLIDGFGDFPGLLKVLWQGPAQLFAIYLSAFIVQMYFVYCIYSLNPQNKILPGIITVLALTQIGAGLAQTILTLRLTSFTHIGSTKAITTLEASAAFLCDITITVSLIVILGRRKGAIKSTNTILESLMINAINRGMLTALCALINLVLFLALPGTFYFFFGLTLSGKFYMNSALATLNSRQHVYAKARGGKDSTWNSIPMSNMSQSATAAESDGRVRVVVTKQTDVDAFDDRKKSAFIDGMV</sequence>
<evidence type="ECO:0000256" key="1">
    <source>
        <dbReference type="SAM" id="Phobius"/>
    </source>
</evidence>
<evidence type="ECO:0000259" key="2">
    <source>
        <dbReference type="Pfam" id="PF20152"/>
    </source>
</evidence>
<gene>
    <name evidence="3" type="ORF">D9619_008586</name>
</gene>
<feature type="transmembrane region" description="Helical" evidence="1">
    <location>
        <begin position="200"/>
        <end position="219"/>
    </location>
</feature>
<accession>A0A8H5BBU0</accession>
<dbReference type="Pfam" id="PF20152">
    <property type="entry name" value="DUF6534"/>
    <property type="match status" value="1"/>
</dbReference>
<dbReference type="AlphaFoldDB" id="A0A8H5BBU0"/>